<protein>
    <submittedName>
        <fullName evidence="1">Uncharacterized protein</fullName>
    </submittedName>
</protein>
<evidence type="ECO:0000313" key="1">
    <source>
        <dbReference type="EMBL" id="KJU83407.1"/>
    </source>
</evidence>
<dbReference type="AlphaFoldDB" id="A0A0F3GNM2"/>
<accession>A0A0F3GNM2</accession>
<organism evidence="1 2">
    <name type="scientific">Candidatus Magnetobacterium bavaricum</name>
    <dbReference type="NCBI Taxonomy" id="29290"/>
    <lineage>
        <taxon>Bacteria</taxon>
        <taxon>Pseudomonadati</taxon>
        <taxon>Nitrospirota</taxon>
        <taxon>Thermodesulfovibrionia</taxon>
        <taxon>Thermodesulfovibrionales</taxon>
        <taxon>Candidatus Magnetobacteriaceae</taxon>
        <taxon>Candidatus Magnetobacterium</taxon>
    </lineage>
</organism>
<dbReference type="EMBL" id="LACI01001914">
    <property type="protein sequence ID" value="KJU83407.1"/>
    <property type="molecule type" value="Genomic_DNA"/>
</dbReference>
<reference evidence="1 2" key="1">
    <citation type="submission" date="2015-02" db="EMBL/GenBank/DDBJ databases">
        <title>Single-cell genomics of uncultivated deep-branching MTB reveals a conserved set of magnetosome genes.</title>
        <authorList>
            <person name="Kolinko S."/>
            <person name="Richter M."/>
            <person name="Glockner F.O."/>
            <person name="Brachmann A."/>
            <person name="Schuler D."/>
        </authorList>
    </citation>
    <scope>NUCLEOTIDE SEQUENCE [LARGE SCALE GENOMIC DNA]</scope>
    <source>
        <strain evidence="1">TM-1</strain>
    </source>
</reference>
<comment type="caution">
    <text evidence="1">The sequence shown here is derived from an EMBL/GenBank/DDBJ whole genome shotgun (WGS) entry which is preliminary data.</text>
</comment>
<sequence length="50" mass="5761">MLRNETNQINPKIKRPTHVSPDLLKRIQDGAKTSKAFPLKYRKLLISTCP</sequence>
<dbReference type="Proteomes" id="UP000033423">
    <property type="component" value="Unassembled WGS sequence"/>
</dbReference>
<evidence type="ECO:0000313" key="2">
    <source>
        <dbReference type="Proteomes" id="UP000033423"/>
    </source>
</evidence>
<gene>
    <name evidence="1" type="ORF">MBAV_004400</name>
</gene>
<name>A0A0F3GNM2_9BACT</name>
<proteinExistence type="predicted"/>
<keyword evidence="2" id="KW-1185">Reference proteome</keyword>